<dbReference type="EMBL" id="MDHH01000001">
    <property type="protein sequence ID" value="OUE04988.1"/>
    <property type="molecule type" value="Genomic_DNA"/>
</dbReference>
<gene>
    <name evidence="3" type="ORF">CMMCAS07_08560</name>
</gene>
<accession>A0A251XPK1</accession>
<proteinExistence type="predicted"/>
<evidence type="ECO:0000313" key="3">
    <source>
        <dbReference type="EMBL" id="OUE04988.1"/>
    </source>
</evidence>
<organism evidence="3 4">
    <name type="scientific">Clavibacter michiganensis subsp. michiganensis</name>
    <dbReference type="NCBI Taxonomy" id="33013"/>
    <lineage>
        <taxon>Bacteria</taxon>
        <taxon>Bacillati</taxon>
        <taxon>Actinomycetota</taxon>
        <taxon>Actinomycetes</taxon>
        <taxon>Micrococcales</taxon>
        <taxon>Microbacteriaceae</taxon>
        <taxon>Clavibacter</taxon>
    </lineage>
</organism>
<keyword evidence="4" id="KW-1185">Reference proteome</keyword>
<evidence type="ECO:0000256" key="2">
    <source>
        <dbReference type="SAM" id="SignalP"/>
    </source>
</evidence>
<name>A0A251XPK1_CLAMM</name>
<evidence type="ECO:0000256" key="1">
    <source>
        <dbReference type="SAM" id="MobiDB-lite"/>
    </source>
</evidence>
<protein>
    <recommendedName>
        <fullName evidence="5">Secreted protein</fullName>
    </recommendedName>
</protein>
<evidence type="ECO:0000313" key="4">
    <source>
        <dbReference type="Proteomes" id="UP000195062"/>
    </source>
</evidence>
<sequence length="144" mass="14574">MNALSNQSIGVTTLSASIALAIAFAGGSAAQAATKPAPSSSPTSEASQPTEAPAVSVAFFGQAAQDVGYFIQVSRAGDPYPLYMTMTDDAGDWAATSTTGSSHTFTFETPAIPDPSGWGVFDTPDTYTATIVPMDDVDGAPCPA</sequence>
<dbReference type="AlphaFoldDB" id="A0A251XPK1"/>
<reference evidence="3 4" key="1">
    <citation type="submission" date="2016-08" db="EMBL/GenBank/DDBJ databases">
        <title>Genome sequence of Clavibacter michiganensis subsp. michiganensis strain CASJ007.</title>
        <authorList>
            <person name="Thapa S.P."/>
            <person name="Coaker G."/>
        </authorList>
    </citation>
    <scope>NUCLEOTIDE SEQUENCE [LARGE SCALE GENOMIC DNA]</scope>
    <source>
        <strain evidence="3">CASJ007</strain>
    </source>
</reference>
<keyword evidence="2" id="KW-0732">Signal</keyword>
<evidence type="ECO:0008006" key="5">
    <source>
        <dbReference type="Google" id="ProtNLM"/>
    </source>
</evidence>
<comment type="caution">
    <text evidence="3">The sequence shown here is derived from an EMBL/GenBank/DDBJ whole genome shotgun (WGS) entry which is preliminary data.</text>
</comment>
<feature type="chain" id="PRO_5013032973" description="Secreted protein" evidence="2">
    <location>
        <begin position="33"/>
        <end position="144"/>
    </location>
</feature>
<feature type="region of interest" description="Disordered" evidence="1">
    <location>
        <begin position="32"/>
        <end position="51"/>
    </location>
</feature>
<dbReference type="Proteomes" id="UP000195062">
    <property type="component" value="Unassembled WGS sequence"/>
</dbReference>
<feature type="signal peptide" evidence="2">
    <location>
        <begin position="1"/>
        <end position="32"/>
    </location>
</feature>